<evidence type="ECO:0000256" key="1">
    <source>
        <dbReference type="SAM" id="Phobius"/>
    </source>
</evidence>
<dbReference type="EMBL" id="CP037920">
    <property type="protein sequence ID" value="QDU00227.1"/>
    <property type="molecule type" value="Genomic_DNA"/>
</dbReference>
<keyword evidence="1" id="KW-1133">Transmembrane helix</keyword>
<evidence type="ECO:0000313" key="3">
    <source>
        <dbReference type="Proteomes" id="UP000318704"/>
    </source>
</evidence>
<keyword evidence="1" id="KW-0472">Membrane</keyword>
<dbReference type="NCBIfam" id="TIGR02532">
    <property type="entry name" value="IV_pilin_GFxxxE"/>
    <property type="match status" value="1"/>
</dbReference>
<dbReference type="PROSITE" id="PS00409">
    <property type="entry name" value="PROKAR_NTER_METHYL"/>
    <property type="match status" value="1"/>
</dbReference>
<dbReference type="InterPro" id="IPR012902">
    <property type="entry name" value="N_methyl_site"/>
</dbReference>
<accession>A0A517W4P7</accession>
<evidence type="ECO:0000313" key="2">
    <source>
        <dbReference type="EMBL" id="QDU00227.1"/>
    </source>
</evidence>
<dbReference type="Proteomes" id="UP000318704">
    <property type="component" value="Chromosome"/>
</dbReference>
<reference evidence="2 3" key="1">
    <citation type="submission" date="2019-03" db="EMBL/GenBank/DDBJ databases">
        <title>Deep-cultivation of Planctomycetes and their phenomic and genomic characterization uncovers novel biology.</title>
        <authorList>
            <person name="Wiegand S."/>
            <person name="Jogler M."/>
            <person name="Boedeker C."/>
            <person name="Pinto D."/>
            <person name="Vollmers J."/>
            <person name="Rivas-Marin E."/>
            <person name="Kohn T."/>
            <person name="Peeters S.H."/>
            <person name="Heuer A."/>
            <person name="Rast P."/>
            <person name="Oberbeckmann S."/>
            <person name="Bunk B."/>
            <person name="Jeske O."/>
            <person name="Meyerdierks A."/>
            <person name="Storesund J.E."/>
            <person name="Kallscheuer N."/>
            <person name="Luecker S."/>
            <person name="Lage O.M."/>
            <person name="Pohl T."/>
            <person name="Merkel B.J."/>
            <person name="Hornburger P."/>
            <person name="Mueller R.-W."/>
            <person name="Bruemmer F."/>
            <person name="Labrenz M."/>
            <person name="Spormann A.M."/>
            <person name="Op den Camp H."/>
            <person name="Overmann J."/>
            <person name="Amann R."/>
            <person name="Jetten M.S.M."/>
            <person name="Mascher T."/>
            <person name="Medema M.H."/>
            <person name="Devos D.P."/>
            <person name="Kaster A.-K."/>
            <person name="Ovreas L."/>
            <person name="Rohde M."/>
            <person name="Galperin M.Y."/>
            <person name="Jogler C."/>
        </authorList>
    </citation>
    <scope>NUCLEOTIDE SEQUENCE [LARGE SCALE GENOMIC DNA]</scope>
    <source>
        <strain evidence="2 3">V144</strain>
    </source>
</reference>
<name>A0A517W4P7_9PLAN</name>
<organism evidence="2 3">
    <name type="scientific">Gimesia aquarii</name>
    <dbReference type="NCBI Taxonomy" id="2527964"/>
    <lineage>
        <taxon>Bacteria</taxon>
        <taxon>Pseudomonadati</taxon>
        <taxon>Planctomycetota</taxon>
        <taxon>Planctomycetia</taxon>
        <taxon>Planctomycetales</taxon>
        <taxon>Planctomycetaceae</taxon>
        <taxon>Gimesia</taxon>
    </lineage>
</organism>
<proteinExistence type="predicted"/>
<feature type="transmembrane region" description="Helical" evidence="1">
    <location>
        <begin position="30"/>
        <end position="50"/>
    </location>
</feature>
<dbReference type="AlphaFoldDB" id="A0A517W4P7"/>
<keyword evidence="1" id="KW-0812">Transmembrane</keyword>
<sequence>MKNKYHINQEFPFAKNLQCIQRGFTLVEMMVAGVLLMTVTMIIVPAIYWVHCEQKQTEHCQIAIVEVENLMERIVALPFDDVNQPAVDKFALSESTLGQLHDPNLAIEITESGDPPLMKKIQIELGWKDQHGVNVAPVRLTSWVCPKESL</sequence>
<dbReference type="RefSeq" id="WP_197998673.1">
    <property type="nucleotide sequence ID" value="NZ_CP037920.1"/>
</dbReference>
<gene>
    <name evidence="2" type="ORF">V144x_57400</name>
</gene>
<dbReference type="KEGG" id="gaw:V144x_57400"/>
<protein>
    <recommendedName>
        <fullName evidence="4">Major pilin subunit</fullName>
    </recommendedName>
</protein>
<evidence type="ECO:0008006" key="4">
    <source>
        <dbReference type="Google" id="ProtNLM"/>
    </source>
</evidence>